<evidence type="ECO:0000256" key="4">
    <source>
        <dbReference type="ARBA" id="ARBA00022827"/>
    </source>
</evidence>
<dbReference type="InterPro" id="IPR002218">
    <property type="entry name" value="MnmG-rel"/>
</dbReference>
<dbReference type="InterPro" id="IPR040131">
    <property type="entry name" value="MnmG_N"/>
</dbReference>
<dbReference type="OrthoDB" id="31115at2"/>
<dbReference type="InterPro" id="IPR036188">
    <property type="entry name" value="FAD/NAD-bd_sf"/>
</dbReference>
<accession>A0A511RP48</accession>
<evidence type="ECO:0000313" key="9">
    <source>
        <dbReference type="Proteomes" id="UP000321827"/>
    </source>
</evidence>
<dbReference type="PANTHER" id="PTHR11806">
    <property type="entry name" value="GLUCOSE INHIBITED DIVISION PROTEIN A"/>
    <property type="match status" value="1"/>
</dbReference>
<evidence type="ECO:0000256" key="3">
    <source>
        <dbReference type="ARBA" id="ARBA00022694"/>
    </source>
</evidence>
<dbReference type="RefSeq" id="WP_147148981.1">
    <property type="nucleotide sequence ID" value="NZ_BJXN01000025.1"/>
</dbReference>
<dbReference type="AlphaFoldDB" id="A0A511RP48"/>
<evidence type="ECO:0000256" key="6">
    <source>
        <dbReference type="ARBA" id="ARBA00025948"/>
    </source>
</evidence>
<feature type="domain" description="MnmG N-terminal" evidence="7">
    <location>
        <begin position="59"/>
        <end position="156"/>
    </location>
</feature>
<protein>
    <submittedName>
        <fullName evidence="8">GidA-like protein</fullName>
    </submittedName>
</protein>
<dbReference type="PANTHER" id="PTHR11806:SF0">
    <property type="entry name" value="PROTEIN MTO1 HOMOLOG, MITOCHONDRIAL"/>
    <property type="match status" value="1"/>
</dbReference>
<gene>
    <name evidence="8" type="ORF">ODE01S_22910</name>
</gene>
<dbReference type="GO" id="GO:0005829">
    <property type="term" value="C:cytosol"/>
    <property type="evidence" value="ECO:0007669"/>
    <property type="project" value="TreeGrafter"/>
</dbReference>
<evidence type="ECO:0000259" key="7">
    <source>
        <dbReference type="Pfam" id="PF01134"/>
    </source>
</evidence>
<comment type="cofactor">
    <cofactor evidence="1">
        <name>FAD</name>
        <dbReference type="ChEBI" id="CHEBI:57692"/>
    </cofactor>
</comment>
<dbReference type="SUPFAM" id="SSF51905">
    <property type="entry name" value="FAD/NAD(P)-binding domain"/>
    <property type="match status" value="1"/>
</dbReference>
<dbReference type="PRINTS" id="PR00469">
    <property type="entry name" value="PNDRDTASEII"/>
</dbReference>
<keyword evidence="5" id="KW-0520">NAD</keyword>
<evidence type="ECO:0000256" key="1">
    <source>
        <dbReference type="ARBA" id="ARBA00001974"/>
    </source>
</evidence>
<feature type="domain" description="MnmG N-terminal" evidence="7">
    <location>
        <begin position="5"/>
        <end position="39"/>
    </location>
</feature>
<dbReference type="GO" id="GO:0050660">
    <property type="term" value="F:flavin adenine dinucleotide binding"/>
    <property type="evidence" value="ECO:0007669"/>
    <property type="project" value="InterPro"/>
</dbReference>
<dbReference type="GO" id="GO:0030488">
    <property type="term" value="P:tRNA methylation"/>
    <property type="evidence" value="ECO:0007669"/>
    <property type="project" value="TreeGrafter"/>
</dbReference>
<evidence type="ECO:0000256" key="2">
    <source>
        <dbReference type="ARBA" id="ARBA00022630"/>
    </source>
</evidence>
<name>A0A511RP48_9DEIN</name>
<keyword evidence="2" id="KW-0285">Flavoprotein</keyword>
<sequence>MSAYDVLVVGAGPSGSEAAWALARRGFAVGLVTDSLDSVYRPERLPEGEAPAGSLLAEAWAGDVWELHRRAKYALEALADLHLFQSSVAALLVEEGRAVGVRTWEGFDHRAGAVVLAVGSFLGATLSAGALEEAAGRLGEAAYPDLYEHLQRLGFAFVPDAYEVPAAQGAPAYTVRFQRFAPEEWEAASGRLSRFANLYAAGRVVTGHAPPQARAASGLALGRLLEPGGAQ</sequence>
<dbReference type="Proteomes" id="UP000321827">
    <property type="component" value="Unassembled WGS sequence"/>
</dbReference>
<evidence type="ECO:0000256" key="5">
    <source>
        <dbReference type="ARBA" id="ARBA00023027"/>
    </source>
</evidence>
<comment type="caution">
    <text evidence="8">The sequence shown here is derived from an EMBL/GenBank/DDBJ whole genome shotgun (WGS) entry which is preliminary data.</text>
</comment>
<dbReference type="EMBL" id="BJXN01000025">
    <property type="protein sequence ID" value="GEM90857.1"/>
    <property type="molecule type" value="Genomic_DNA"/>
</dbReference>
<reference evidence="8 9" key="1">
    <citation type="submission" date="2019-07" db="EMBL/GenBank/DDBJ databases">
        <title>Whole genome shotgun sequence of Oceanithermus desulfurans NBRC 100063.</title>
        <authorList>
            <person name="Hosoyama A."/>
            <person name="Uohara A."/>
            <person name="Ohji S."/>
            <person name="Ichikawa N."/>
        </authorList>
    </citation>
    <scope>NUCLEOTIDE SEQUENCE [LARGE SCALE GENOMIC DNA]</scope>
    <source>
        <strain evidence="8 9">NBRC 100063</strain>
    </source>
</reference>
<evidence type="ECO:0000313" key="8">
    <source>
        <dbReference type="EMBL" id="GEM90857.1"/>
    </source>
</evidence>
<keyword evidence="3" id="KW-0819">tRNA processing</keyword>
<dbReference type="Gene3D" id="3.50.50.60">
    <property type="entry name" value="FAD/NAD(P)-binding domain"/>
    <property type="match status" value="1"/>
</dbReference>
<dbReference type="Pfam" id="PF01134">
    <property type="entry name" value="GIDA"/>
    <property type="match status" value="2"/>
</dbReference>
<dbReference type="GO" id="GO:0002098">
    <property type="term" value="P:tRNA wobble uridine modification"/>
    <property type="evidence" value="ECO:0007669"/>
    <property type="project" value="TreeGrafter"/>
</dbReference>
<comment type="subunit">
    <text evidence="6">Homodimer. Heterotetramer of two MnmE and two MnmG subunits.</text>
</comment>
<keyword evidence="4" id="KW-0274">FAD</keyword>
<proteinExistence type="predicted"/>
<organism evidence="8 9">
    <name type="scientific">Oceanithermus desulfurans NBRC 100063</name>
    <dbReference type="NCBI Taxonomy" id="1227550"/>
    <lineage>
        <taxon>Bacteria</taxon>
        <taxon>Thermotogati</taxon>
        <taxon>Deinococcota</taxon>
        <taxon>Deinococci</taxon>
        <taxon>Thermales</taxon>
        <taxon>Thermaceae</taxon>
        <taxon>Oceanithermus</taxon>
    </lineage>
</organism>